<organism evidence="4 5">
    <name type="scientific">Capsulimonas corticalis</name>
    <dbReference type="NCBI Taxonomy" id="2219043"/>
    <lineage>
        <taxon>Bacteria</taxon>
        <taxon>Bacillati</taxon>
        <taxon>Armatimonadota</taxon>
        <taxon>Armatimonadia</taxon>
        <taxon>Capsulimonadales</taxon>
        <taxon>Capsulimonadaceae</taxon>
        <taxon>Capsulimonas</taxon>
    </lineage>
</organism>
<sequence>MQEKRWVSIASSIKGAIRRGELYAGARIASETEMAAQWNVSPMTVHRALTELQREGWVVRRRKIGTVVADRAALPVTKVALIFSSHAHLPGAAYAAGIEESLGEGLQLLPLSTSNLASEEAKCLERAAAECSAIICYPTGAPENTPLLRRIAAEKPLIFVDCMPDGIEADVVMTDNTGSMLMGMQHLRSLGHTRIAYFMEYPHMVSSERERYDGYRQFMKQDIGVADPERWVRRISKAMSWKQYYDRVESMMAELLSEDDPITAIACQQDATMSAVLEACVHLGVSLPDELAVLSFNDMQAKLQPLAHSVHRLVQRPVEMGNMVSKRIQLRLNSAGVAPQQMRLMTDLYPALPYTPTDAAKQFADAREARRNGVPARAE</sequence>
<dbReference type="SUPFAM" id="SSF53822">
    <property type="entry name" value="Periplasmic binding protein-like I"/>
    <property type="match status" value="1"/>
</dbReference>
<dbReference type="InterPro" id="IPR000524">
    <property type="entry name" value="Tscrpt_reg_HTH_GntR"/>
</dbReference>
<proteinExistence type="predicted"/>
<dbReference type="KEGG" id="ccot:CCAX7_40860"/>
<dbReference type="PROSITE" id="PS50949">
    <property type="entry name" value="HTH_GNTR"/>
    <property type="match status" value="1"/>
</dbReference>
<reference evidence="4 5" key="1">
    <citation type="journal article" date="2019" name="Int. J. Syst. Evol. Microbiol.">
        <title>Capsulimonas corticalis gen. nov., sp. nov., an aerobic capsulated bacterium, of a novel bacterial order, Capsulimonadales ord. nov., of the class Armatimonadia of the phylum Armatimonadetes.</title>
        <authorList>
            <person name="Li J."/>
            <person name="Kudo C."/>
            <person name="Tonouchi A."/>
        </authorList>
    </citation>
    <scope>NUCLEOTIDE SEQUENCE [LARGE SCALE GENOMIC DNA]</scope>
    <source>
        <strain evidence="4 5">AX-7</strain>
    </source>
</reference>
<dbReference type="Proteomes" id="UP000287394">
    <property type="component" value="Chromosome"/>
</dbReference>
<dbReference type="GO" id="GO:0000976">
    <property type="term" value="F:transcription cis-regulatory region binding"/>
    <property type="evidence" value="ECO:0007669"/>
    <property type="project" value="TreeGrafter"/>
</dbReference>
<dbReference type="PANTHER" id="PTHR30146:SF138">
    <property type="entry name" value="TRANSCRIPTIONAL REGULATORY PROTEIN"/>
    <property type="match status" value="1"/>
</dbReference>
<dbReference type="Gene3D" id="1.10.10.10">
    <property type="entry name" value="Winged helix-like DNA-binding domain superfamily/Winged helix DNA-binding domain"/>
    <property type="match status" value="1"/>
</dbReference>
<dbReference type="SUPFAM" id="SSF46785">
    <property type="entry name" value="Winged helix' DNA-binding domain"/>
    <property type="match status" value="1"/>
</dbReference>
<keyword evidence="1" id="KW-0805">Transcription regulation</keyword>
<dbReference type="EMBL" id="AP025739">
    <property type="protein sequence ID" value="BDI32035.1"/>
    <property type="molecule type" value="Genomic_DNA"/>
</dbReference>
<keyword evidence="2" id="KW-0238">DNA-binding</keyword>
<dbReference type="InterPro" id="IPR036390">
    <property type="entry name" value="WH_DNA-bd_sf"/>
</dbReference>
<evidence type="ECO:0000313" key="5">
    <source>
        <dbReference type="Proteomes" id="UP000287394"/>
    </source>
</evidence>
<keyword evidence="5" id="KW-1185">Reference proteome</keyword>
<dbReference type="CDD" id="cd06267">
    <property type="entry name" value="PBP1_LacI_sugar_binding-like"/>
    <property type="match status" value="1"/>
</dbReference>
<dbReference type="OrthoDB" id="9813468at2"/>
<keyword evidence="3" id="KW-0804">Transcription</keyword>
<dbReference type="SMART" id="SM00345">
    <property type="entry name" value="HTH_GNTR"/>
    <property type="match status" value="1"/>
</dbReference>
<dbReference type="InterPro" id="IPR046335">
    <property type="entry name" value="LacI/GalR-like_sensor"/>
</dbReference>
<evidence type="ECO:0000256" key="2">
    <source>
        <dbReference type="ARBA" id="ARBA00023125"/>
    </source>
</evidence>
<evidence type="ECO:0000313" key="4">
    <source>
        <dbReference type="EMBL" id="BDI32035.1"/>
    </source>
</evidence>
<accession>A0A402D6C4</accession>
<protein>
    <submittedName>
        <fullName evidence="4">Uncharacterized protein</fullName>
    </submittedName>
</protein>
<evidence type="ECO:0000256" key="1">
    <source>
        <dbReference type="ARBA" id="ARBA00023015"/>
    </source>
</evidence>
<dbReference type="AlphaFoldDB" id="A0A402D6C4"/>
<dbReference type="CDD" id="cd07377">
    <property type="entry name" value="WHTH_GntR"/>
    <property type="match status" value="1"/>
</dbReference>
<dbReference type="GO" id="GO:0003700">
    <property type="term" value="F:DNA-binding transcription factor activity"/>
    <property type="evidence" value="ECO:0007669"/>
    <property type="project" value="InterPro"/>
</dbReference>
<dbReference type="PANTHER" id="PTHR30146">
    <property type="entry name" value="LACI-RELATED TRANSCRIPTIONAL REPRESSOR"/>
    <property type="match status" value="1"/>
</dbReference>
<dbReference type="Pfam" id="PF13377">
    <property type="entry name" value="Peripla_BP_3"/>
    <property type="match status" value="1"/>
</dbReference>
<dbReference type="InterPro" id="IPR036388">
    <property type="entry name" value="WH-like_DNA-bd_sf"/>
</dbReference>
<dbReference type="InterPro" id="IPR028082">
    <property type="entry name" value="Peripla_BP_I"/>
</dbReference>
<name>A0A402D6C4_9BACT</name>
<gene>
    <name evidence="4" type="ORF">CCAX7_40860</name>
</gene>
<dbReference type="Pfam" id="PF00392">
    <property type="entry name" value="GntR"/>
    <property type="match status" value="1"/>
</dbReference>
<dbReference type="RefSeq" id="WP_119325005.1">
    <property type="nucleotide sequence ID" value="NZ_AP025739.1"/>
</dbReference>
<dbReference type="Gene3D" id="3.40.50.2300">
    <property type="match status" value="2"/>
</dbReference>
<evidence type="ECO:0000256" key="3">
    <source>
        <dbReference type="ARBA" id="ARBA00023163"/>
    </source>
</evidence>